<keyword evidence="4 7" id="KW-0732">Signal</keyword>
<dbReference type="Proteomes" id="UP000533598">
    <property type="component" value="Unassembled WGS sequence"/>
</dbReference>
<dbReference type="EC" id="3.2.1.51" evidence="3"/>
<feature type="domain" description="PA14" evidence="8">
    <location>
        <begin position="461"/>
        <end position="592"/>
    </location>
</feature>
<evidence type="ECO:0000256" key="1">
    <source>
        <dbReference type="ARBA" id="ARBA00004071"/>
    </source>
</evidence>
<evidence type="ECO:0000259" key="8">
    <source>
        <dbReference type="PROSITE" id="PS51820"/>
    </source>
</evidence>
<dbReference type="InterPro" id="IPR016286">
    <property type="entry name" value="FUC_metazoa-typ"/>
</dbReference>
<evidence type="ECO:0000256" key="7">
    <source>
        <dbReference type="SAM" id="SignalP"/>
    </source>
</evidence>
<dbReference type="InterPro" id="IPR000933">
    <property type="entry name" value="Glyco_hydro_29"/>
</dbReference>
<dbReference type="GO" id="GO:0006004">
    <property type="term" value="P:fucose metabolic process"/>
    <property type="evidence" value="ECO:0007669"/>
    <property type="project" value="InterPro"/>
</dbReference>
<dbReference type="GO" id="GO:0005764">
    <property type="term" value="C:lysosome"/>
    <property type="evidence" value="ECO:0007669"/>
    <property type="project" value="TreeGrafter"/>
</dbReference>
<protein>
    <recommendedName>
        <fullName evidence="3">alpha-L-fucosidase</fullName>
        <ecNumber evidence="3">3.2.1.51</ecNumber>
    </recommendedName>
</protein>
<gene>
    <name evidence="9" type="ORF">HNR67_003067</name>
</gene>
<accession>A0A7W7C9B0</accession>
<reference evidence="9 10" key="1">
    <citation type="submission" date="2020-08" db="EMBL/GenBank/DDBJ databases">
        <title>Sequencing the genomes of 1000 actinobacteria strains.</title>
        <authorList>
            <person name="Klenk H.-P."/>
        </authorList>
    </citation>
    <scope>NUCLEOTIDE SEQUENCE [LARGE SCALE GENOMIC DNA]</scope>
    <source>
        <strain evidence="9 10">DSM 44230</strain>
    </source>
</reference>
<organism evidence="9 10">
    <name type="scientific">Crossiella cryophila</name>
    <dbReference type="NCBI Taxonomy" id="43355"/>
    <lineage>
        <taxon>Bacteria</taxon>
        <taxon>Bacillati</taxon>
        <taxon>Actinomycetota</taxon>
        <taxon>Actinomycetes</taxon>
        <taxon>Pseudonocardiales</taxon>
        <taxon>Pseudonocardiaceae</taxon>
        <taxon>Crossiella</taxon>
    </lineage>
</organism>
<dbReference type="InterPro" id="IPR057739">
    <property type="entry name" value="Glyco_hydro_29_N"/>
</dbReference>
<dbReference type="PROSITE" id="PS51820">
    <property type="entry name" value="PA14"/>
    <property type="match status" value="1"/>
</dbReference>
<dbReference type="GO" id="GO:0016139">
    <property type="term" value="P:glycoside catabolic process"/>
    <property type="evidence" value="ECO:0007669"/>
    <property type="project" value="TreeGrafter"/>
</dbReference>
<dbReference type="PANTHER" id="PTHR10030:SF37">
    <property type="entry name" value="ALPHA-L-FUCOSIDASE-RELATED"/>
    <property type="match status" value="1"/>
</dbReference>
<dbReference type="PANTHER" id="PTHR10030">
    <property type="entry name" value="ALPHA-L-FUCOSIDASE"/>
    <property type="match status" value="1"/>
</dbReference>
<dbReference type="SUPFAM" id="SSF51445">
    <property type="entry name" value="(Trans)glycosidases"/>
    <property type="match status" value="1"/>
</dbReference>
<dbReference type="Pfam" id="PF01120">
    <property type="entry name" value="Alpha_L_fucos"/>
    <property type="match status" value="1"/>
</dbReference>
<dbReference type="PRINTS" id="PR00741">
    <property type="entry name" value="GLHYDRLASE29"/>
</dbReference>
<keyword evidence="10" id="KW-1185">Reference proteome</keyword>
<evidence type="ECO:0000313" key="10">
    <source>
        <dbReference type="Proteomes" id="UP000533598"/>
    </source>
</evidence>
<dbReference type="InterPro" id="IPR011658">
    <property type="entry name" value="PA14_dom"/>
</dbReference>
<proteinExistence type="inferred from homology"/>
<dbReference type="InterPro" id="IPR017853">
    <property type="entry name" value="GH"/>
</dbReference>
<dbReference type="AlphaFoldDB" id="A0A7W7C9B0"/>
<comment type="function">
    <text evidence="1">Alpha-L-fucosidase is responsible for hydrolyzing the alpha-1,6-linked fucose joined to the reducing-end N-acetylglucosamine of the carbohydrate moieties of glycoproteins.</text>
</comment>
<feature type="chain" id="PRO_5031296889" description="alpha-L-fucosidase" evidence="7">
    <location>
        <begin position="25"/>
        <end position="602"/>
    </location>
</feature>
<dbReference type="SUPFAM" id="SSF56988">
    <property type="entry name" value="Anthrax protective antigen"/>
    <property type="match status" value="1"/>
</dbReference>
<evidence type="ECO:0000313" key="9">
    <source>
        <dbReference type="EMBL" id="MBB4676949.1"/>
    </source>
</evidence>
<evidence type="ECO:0000256" key="6">
    <source>
        <dbReference type="ARBA" id="ARBA00023295"/>
    </source>
</evidence>
<dbReference type="GO" id="GO:0004560">
    <property type="term" value="F:alpha-L-fucosidase activity"/>
    <property type="evidence" value="ECO:0007669"/>
    <property type="project" value="UniProtKB-EC"/>
</dbReference>
<dbReference type="SMART" id="SM00758">
    <property type="entry name" value="PA14"/>
    <property type="match status" value="1"/>
</dbReference>
<evidence type="ECO:0000256" key="3">
    <source>
        <dbReference type="ARBA" id="ARBA00012662"/>
    </source>
</evidence>
<dbReference type="InterPro" id="IPR037524">
    <property type="entry name" value="PA14/GLEYA"/>
</dbReference>
<comment type="caution">
    <text evidence="9">The sequence shown here is derived from an EMBL/GenBank/DDBJ whole genome shotgun (WGS) entry which is preliminary data.</text>
</comment>
<keyword evidence="6 9" id="KW-0326">Glycosidase</keyword>
<keyword evidence="5 9" id="KW-0378">Hydrolase</keyword>
<dbReference type="Pfam" id="PF07691">
    <property type="entry name" value="PA14"/>
    <property type="match status" value="1"/>
</dbReference>
<name>A0A7W7C9B0_9PSEU</name>
<dbReference type="SMART" id="SM00812">
    <property type="entry name" value="Alpha_L_fucos"/>
    <property type="match status" value="1"/>
</dbReference>
<dbReference type="Gene3D" id="3.90.182.10">
    <property type="entry name" value="Toxin - Anthrax Protective Antigen,domain 1"/>
    <property type="match status" value="1"/>
</dbReference>
<sequence>MRRMAALCAVILAALLSTSPITSAAPPAPPPGAAADDPFTAARTQWWRDARFGMFIHFGAYSQLEGEYRRPDGSLCQDAEWIMRKCKVPVTEYERQAKAFNPARFNAKEIVGLAKAAGQQYIVITSKHHDGYAMWPTAVNRWNLREHSAFDKNRDLLAELKAEADRQGIKFGLYYSIWDWHDPDAAQLASYDKYKARMRAQLTELVDRYDPAVLWFDGDWAADGPTLHWTRRDGAELEGYLRARSPNLLINNRISYRPAGVKERRVVDGDFGTPEQTFPTGTVDAQLWESCMTIASKWGFARWDTNWKNHTQLIRNLTDIAGRGGNYLLNVGPDRTGVVPSIAADRLRAMGNWLRTAGQGAAVLGAGEPGVVADPDWGAVSRTGDTLHASVYQWPQPGKSLHLKATVPFTVLGARVLGSPQPVRVTPSGDGFDITPSGKFTNDVASVIELRIRPQSPVPPGNGSGLSAEYFGNPDLAGPPELRRVDPEVNFAWRFAGDRFSVRWQGFLQPRFSETYTLRTVSDEAIRVWVDGKLVIDANNPHETRVDKASLALKAGQRHAIRIEYREQTGEAFAKLLWSSPNQPQQIVPRSQLYPSTPGATR</sequence>
<dbReference type="EMBL" id="JACHMH010000001">
    <property type="protein sequence ID" value="MBB4676949.1"/>
    <property type="molecule type" value="Genomic_DNA"/>
</dbReference>
<evidence type="ECO:0000256" key="5">
    <source>
        <dbReference type="ARBA" id="ARBA00022801"/>
    </source>
</evidence>
<dbReference type="RefSeq" id="WP_185002770.1">
    <property type="nucleotide sequence ID" value="NZ_BAAAUI010000075.1"/>
</dbReference>
<dbReference type="Gene3D" id="3.20.20.80">
    <property type="entry name" value="Glycosidases"/>
    <property type="match status" value="1"/>
</dbReference>
<feature type="signal peptide" evidence="7">
    <location>
        <begin position="1"/>
        <end position="24"/>
    </location>
</feature>
<evidence type="ECO:0000256" key="4">
    <source>
        <dbReference type="ARBA" id="ARBA00022729"/>
    </source>
</evidence>
<evidence type="ECO:0000256" key="2">
    <source>
        <dbReference type="ARBA" id="ARBA00007951"/>
    </source>
</evidence>
<comment type="similarity">
    <text evidence="2">Belongs to the glycosyl hydrolase 29 family.</text>
</comment>